<evidence type="ECO:0000259" key="1">
    <source>
        <dbReference type="Pfam" id="PF07728"/>
    </source>
</evidence>
<gene>
    <name evidence="2" type="ORF">H9847_08645</name>
</gene>
<dbReference type="InterPro" id="IPR052934">
    <property type="entry name" value="Methyl-DNA_Rec/Restrict_Enz"/>
</dbReference>
<dbReference type="PANTHER" id="PTHR37291">
    <property type="entry name" value="5-METHYLCYTOSINE-SPECIFIC RESTRICTION ENZYME B"/>
    <property type="match status" value="1"/>
</dbReference>
<sequence length="337" mass="38418">MDPKLEQFKHLLEYFVAHIEYVTNHDTNFVGYNQYIKPHIDAGDFQEKGFGHKAGSSFSKKTIAAWNDFGNGNVVNITVDSRFQGAINRGVFLHWWNGYSVKANWKLDADTREHHVISLIICFKNDSAEKEASLEALGLFDGKEPNDELRKFWAYYESRDDSHTDDKVNEDSGNGALLSEVSDYLLWHNKNLILTGAPGTGKTYLAKQVAEWYACNEDDEPEDFRMAQVQFHPSYDYTDFVEGLRPVSQTNGQIGFERQDGIFKTFCKTALAHPDKLFVFIIDEINRGDINKIFGELFYAIDPSYRGTKGRIRTQYQNLVPADDAFADMGIKLSKSA</sequence>
<dbReference type="GO" id="GO:0005524">
    <property type="term" value="F:ATP binding"/>
    <property type="evidence" value="ECO:0007669"/>
    <property type="project" value="InterPro"/>
</dbReference>
<dbReference type="PANTHER" id="PTHR37291:SF1">
    <property type="entry name" value="TYPE IV METHYL-DIRECTED RESTRICTION ENZYME ECOKMCRB SUBUNIT"/>
    <property type="match status" value="1"/>
</dbReference>
<dbReference type="CDD" id="cd00009">
    <property type="entry name" value="AAA"/>
    <property type="match status" value="1"/>
</dbReference>
<dbReference type="Proteomes" id="UP000733611">
    <property type="component" value="Unassembled WGS sequence"/>
</dbReference>
<protein>
    <submittedName>
        <fullName evidence="2">AAA family ATPase</fullName>
    </submittedName>
</protein>
<dbReference type="AlphaFoldDB" id="A0A948TH45"/>
<proteinExistence type="predicted"/>
<dbReference type="GO" id="GO:0016887">
    <property type="term" value="F:ATP hydrolysis activity"/>
    <property type="evidence" value="ECO:0007669"/>
    <property type="project" value="InterPro"/>
</dbReference>
<accession>A0A948TH45</accession>
<dbReference type="InterPro" id="IPR027417">
    <property type="entry name" value="P-loop_NTPase"/>
</dbReference>
<reference evidence="2" key="1">
    <citation type="journal article" date="2021" name="PeerJ">
        <title>Extensive microbial diversity within the chicken gut microbiome revealed by metagenomics and culture.</title>
        <authorList>
            <person name="Gilroy R."/>
            <person name="Ravi A."/>
            <person name="Getino M."/>
            <person name="Pursley I."/>
            <person name="Horton D.L."/>
            <person name="Alikhan N.F."/>
            <person name="Baker D."/>
            <person name="Gharbi K."/>
            <person name="Hall N."/>
            <person name="Watson M."/>
            <person name="Adriaenssens E.M."/>
            <person name="Foster-Nyarko E."/>
            <person name="Jarju S."/>
            <person name="Secka A."/>
            <person name="Antonio M."/>
            <person name="Oren A."/>
            <person name="Chaudhuri R.R."/>
            <person name="La Ragione R."/>
            <person name="Hildebrand F."/>
            <person name="Pallen M.J."/>
        </authorList>
    </citation>
    <scope>NUCLEOTIDE SEQUENCE</scope>
    <source>
        <strain evidence="2">378</strain>
    </source>
</reference>
<evidence type="ECO:0000313" key="3">
    <source>
        <dbReference type="Proteomes" id="UP000733611"/>
    </source>
</evidence>
<dbReference type="InterPro" id="IPR011704">
    <property type="entry name" value="ATPase_dyneun-rel_AAA"/>
</dbReference>
<dbReference type="EMBL" id="JAHLFE010000178">
    <property type="protein sequence ID" value="MBU3844911.1"/>
    <property type="molecule type" value="Genomic_DNA"/>
</dbReference>
<dbReference type="Gene3D" id="3.40.50.300">
    <property type="entry name" value="P-loop containing nucleotide triphosphate hydrolases"/>
    <property type="match status" value="1"/>
</dbReference>
<dbReference type="SUPFAM" id="SSF52540">
    <property type="entry name" value="P-loop containing nucleoside triphosphate hydrolases"/>
    <property type="match status" value="1"/>
</dbReference>
<reference evidence="2" key="2">
    <citation type="submission" date="2021-04" db="EMBL/GenBank/DDBJ databases">
        <authorList>
            <person name="Gilroy R."/>
        </authorList>
    </citation>
    <scope>NUCLEOTIDE SEQUENCE</scope>
    <source>
        <strain evidence="2">378</strain>
    </source>
</reference>
<name>A0A948TH45_9GAMM</name>
<evidence type="ECO:0000313" key="2">
    <source>
        <dbReference type="EMBL" id="MBU3844911.1"/>
    </source>
</evidence>
<feature type="domain" description="ATPase dynein-related AAA" evidence="1">
    <location>
        <begin position="191"/>
        <end position="307"/>
    </location>
</feature>
<dbReference type="Pfam" id="PF07728">
    <property type="entry name" value="AAA_5"/>
    <property type="match status" value="1"/>
</dbReference>
<organism evidence="2 3">
    <name type="scientific">Candidatus Anaerobiospirillum pullicola</name>
    <dbReference type="NCBI Taxonomy" id="2838451"/>
    <lineage>
        <taxon>Bacteria</taxon>
        <taxon>Pseudomonadati</taxon>
        <taxon>Pseudomonadota</taxon>
        <taxon>Gammaproteobacteria</taxon>
        <taxon>Aeromonadales</taxon>
        <taxon>Succinivibrionaceae</taxon>
        <taxon>Anaerobiospirillum</taxon>
    </lineage>
</organism>
<comment type="caution">
    <text evidence="2">The sequence shown here is derived from an EMBL/GenBank/DDBJ whole genome shotgun (WGS) entry which is preliminary data.</text>
</comment>